<dbReference type="CDD" id="cd18809">
    <property type="entry name" value="SF1_C_RecD"/>
    <property type="match status" value="1"/>
</dbReference>
<dbReference type="PANTHER" id="PTHR47642:SF5">
    <property type="entry name" value="ATP-DEPENDENT DNA HELICASE"/>
    <property type="match status" value="1"/>
</dbReference>
<sequence length="658" mass="74173">MAVSSAKQQPRVQKSIFSFFGSSRNIRKSNESEKKTHDLTTTKATRQNSIIPKGSNEYDQGFDDSHDTSMDTSYEFSNNNLKSTTPSFQSDRNIILKESTNYHESSNSHDSTSIHNKRFKNPSLKRSNSSVLDSMNLGQAKRIKSESSTVIKVAKSNINEIQLNKEQLAVVKAVVEDGLNVFYSGSAGTGKSIVLKEIVKRLSKKYGAHKIGVTAPTGMAACNIEGQTIYKFLHIGAAKLKADQLVKNINKNEFVKNKWLKLKVLIVDEVSMLDGDLFEKINQVGKAVRGSSKPFGGIQIVLSGDFYQLPPVNKDVRHKNFCFLKSTWNETVQKSIVLTEIFRQKGDSDFIDMLNALRNGNLTQNIVTKFMALRRTVNYDDGIVATELYSTKLEVSRANNIRLDQLESKQAYTYKAKDSHLGEQYRNQYNSLMCEEVLVLKEGAQVMMLKNIDERLVNGSQGHVLFFTTQSFYHKIMDKFSFIDPEDKDMINELRLVSSRIGKTDPYTDQECAIFKKCPPSRLPYLEELCQYAAMDSSSTEVLPVVNFKANGDNIVHLVTREDFIADNKPGSLSSSKSQVSRIQIPLLLSWAMSIHKSQGQTLDRVKIDLNKSFEEGQAYVAISRARSKDRLELKGFNPNKVLTSPIVIDFYRKIQAN</sequence>
<dbReference type="InterPro" id="IPR051055">
    <property type="entry name" value="PIF1_helicase"/>
</dbReference>
<keyword evidence="11 12" id="KW-0539">Nucleus</keyword>
<evidence type="ECO:0000256" key="9">
    <source>
        <dbReference type="ARBA" id="ARBA00023204"/>
    </source>
</evidence>
<keyword evidence="1 12" id="KW-0547">Nucleotide-binding</keyword>
<evidence type="ECO:0000256" key="1">
    <source>
        <dbReference type="ARBA" id="ARBA00022741"/>
    </source>
</evidence>
<keyword evidence="4 12" id="KW-0347">Helicase</keyword>
<dbReference type="EC" id="5.6.2.3" evidence="12"/>
<dbReference type="Pfam" id="PF05970">
    <property type="entry name" value="PIF1"/>
    <property type="match status" value="1"/>
</dbReference>
<evidence type="ECO:0000256" key="10">
    <source>
        <dbReference type="ARBA" id="ARBA00023235"/>
    </source>
</evidence>
<feature type="domain" description="DNA helicase Pif1-like 2B" evidence="15">
    <location>
        <begin position="433"/>
        <end position="465"/>
    </location>
</feature>
<evidence type="ECO:0000256" key="4">
    <source>
        <dbReference type="ARBA" id="ARBA00022806"/>
    </source>
</evidence>
<keyword evidence="6 12" id="KW-0238">DNA-binding</keyword>
<dbReference type="GO" id="GO:0005634">
    <property type="term" value="C:nucleus"/>
    <property type="evidence" value="ECO:0007669"/>
    <property type="project" value="UniProtKB-SubCell"/>
</dbReference>
<dbReference type="OrthoDB" id="432234at2759"/>
<protein>
    <recommendedName>
        <fullName evidence="12">ATP-dependent DNA helicase PIF1</fullName>
        <ecNumber evidence="12">5.6.2.3</ecNumber>
    </recommendedName>
    <alternativeName>
        <fullName evidence="12">DNA 5'-3' helicase PIF1</fullName>
    </alternativeName>
    <alternativeName>
        <fullName evidence="12">DNA repair and recombination helicase PIF1</fullName>
    </alternativeName>
</protein>
<dbReference type="CDD" id="cd18037">
    <property type="entry name" value="DEXSc_Pif1_like"/>
    <property type="match status" value="1"/>
</dbReference>
<evidence type="ECO:0000256" key="13">
    <source>
        <dbReference type="SAM" id="MobiDB-lite"/>
    </source>
</evidence>
<comment type="caution">
    <text evidence="16">The sequence shown here is derived from an EMBL/GenBank/DDBJ whole genome shotgun (WGS) entry which is preliminary data.</text>
</comment>
<reference evidence="16" key="1">
    <citation type="submission" date="2022-12" db="EMBL/GenBank/DDBJ databases">
        <authorList>
            <person name="Brejova B."/>
        </authorList>
    </citation>
    <scope>NUCLEOTIDE SEQUENCE</scope>
</reference>
<dbReference type="GO" id="GO:0043139">
    <property type="term" value="F:5'-3' DNA helicase activity"/>
    <property type="evidence" value="ECO:0007669"/>
    <property type="project" value="UniProtKB-UniRule"/>
</dbReference>
<keyword evidence="9 12" id="KW-0234">DNA repair</keyword>
<keyword evidence="5 12" id="KW-0067">ATP-binding</keyword>
<dbReference type="Gene3D" id="3.40.50.300">
    <property type="entry name" value="P-loop containing nucleotide triphosphate hydrolases"/>
    <property type="match status" value="2"/>
</dbReference>
<dbReference type="InterPro" id="IPR010285">
    <property type="entry name" value="DNA_helicase_pif1-like_DEAD"/>
</dbReference>
<evidence type="ECO:0000259" key="14">
    <source>
        <dbReference type="Pfam" id="PF05970"/>
    </source>
</evidence>
<evidence type="ECO:0000256" key="8">
    <source>
        <dbReference type="ARBA" id="ARBA00023172"/>
    </source>
</evidence>
<dbReference type="GO" id="GO:0006310">
    <property type="term" value="P:DNA recombination"/>
    <property type="evidence" value="ECO:0007669"/>
    <property type="project" value="UniProtKB-UniRule"/>
</dbReference>
<keyword evidence="10 12" id="KW-0413">Isomerase</keyword>
<dbReference type="InterPro" id="IPR049163">
    <property type="entry name" value="Pif1-like_2B_dom"/>
</dbReference>
<feature type="binding site" evidence="12">
    <location>
        <begin position="185"/>
        <end position="192"/>
    </location>
    <ligand>
        <name>ATP</name>
        <dbReference type="ChEBI" id="CHEBI:30616"/>
    </ligand>
</feature>
<evidence type="ECO:0000313" key="17">
    <source>
        <dbReference type="Proteomes" id="UP001152885"/>
    </source>
</evidence>
<comment type="subcellular location">
    <subcellularLocation>
        <location evidence="12">Nucleus</location>
    </subcellularLocation>
    <subcellularLocation>
        <location evidence="12">Mitochondrion</location>
    </subcellularLocation>
</comment>
<dbReference type="AlphaFoldDB" id="A0A9W4TRY8"/>
<dbReference type="InterPro" id="IPR027417">
    <property type="entry name" value="P-loop_NTPase"/>
</dbReference>
<keyword evidence="2 12" id="KW-0227">DNA damage</keyword>
<comment type="similarity">
    <text evidence="12">Belongs to the helicase family. PIF1 subfamily.</text>
</comment>
<dbReference type="HAMAP" id="MF_03176">
    <property type="entry name" value="PIF1"/>
    <property type="match status" value="1"/>
</dbReference>
<feature type="compositionally biased region" description="Polar residues" evidence="13">
    <location>
        <begin position="70"/>
        <end position="114"/>
    </location>
</feature>
<evidence type="ECO:0000259" key="15">
    <source>
        <dbReference type="Pfam" id="PF21530"/>
    </source>
</evidence>
<comment type="function">
    <text evidence="12">DNA-dependent ATPase and 5'-3' DNA helicase required for the maintenance of both mitochondrial and nuclear genome stability.</text>
</comment>
<evidence type="ECO:0000256" key="7">
    <source>
        <dbReference type="ARBA" id="ARBA00023128"/>
    </source>
</evidence>
<evidence type="ECO:0000256" key="12">
    <source>
        <dbReference type="HAMAP-Rule" id="MF_03176"/>
    </source>
</evidence>
<dbReference type="GO" id="GO:0000723">
    <property type="term" value="P:telomere maintenance"/>
    <property type="evidence" value="ECO:0007669"/>
    <property type="project" value="InterPro"/>
</dbReference>
<dbReference type="GO" id="GO:0005524">
    <property type="term" value="F:ATP binding"/>
    <property type="evidence" value="ECO:0007669"/>
    <property type="project" value="UniProtKB-UniRule"/>
</dbReference>
<evidence type="ECO:0000256" key="3">
    <source>
        <dbReference type="ARBA" id="ARBA00022801"/>
    </source>
</evidence>
<gene>
    <name evidence="12" type="primary">PIF1</name>
    <name evidence="16" type="ORF">CANVERA_P0027</name>
</gene>
<keyword evidence="7 12" id="KW-0496">Mitochondrion</keyword>
<dbReference type="GO" id="GO:0003677">
    <property type="term" value="F:DNA binding"/>
    <property type="evidence" value="ECO:0007669"/>
    <property type="project" value="UniProtKB-KW"/>
</dbReference>
<dbReference type="InterPro" id="IPR048293">
    <property type="entry name" value="PIF1_RRM3_pfh1"/>
</dbReference>
<evidence type="ECO:0000256" key="11">
    <source>
        <dbReference type="ARBA" id="ARBA00023242"/>
    </source>
</evidence>
<keyword evidence="3 12" id="KW-0378">Hydrolase</keyword>
<comment type="subunit">
    <text evidence="12">Monomer.</text>
</comment>
<keyword evidence="17" id="KW-1185">Reference proteome</keyword>
<comment type="cofactor">
    <cofactor evidence="12">
        <name>Mg(2+)</name>
        <dbReference type="ChEBI" id="CHEBI:18420"/>
    </cofactor>
</comment>
<evidence type="ECO:0000313" key="16">
    <source>
        <dbReference type="EMBL" id="CAI5755511.1"/>
    </source>
</evidence>
<dbReference type="Pfam" id="PF21530">
    <property type="entry name" value="Pif1_2B_dom"/>
    <property type="match status" value="1"/>
</dbReference>
<dbReference type="GO" id="GO:0006281">
    <property type="term" value="P:DNA repair"/>
    <property type="evidence" value="ECO:0007669"/>
    <property type="project" value="UniProtKB-UniRule"/>
</dbReference>
<dbReference type="SUPFAM" id="SSF52540">
    <property type="entry name" value="P-loop containing nucleoside triphosphate hydrolases"/>
    <property type="match status" value="2"/>
</dbReference>
<accession>A0A9W4TRY8</accession>
<dbReference type="PANTHER" id="PTHR47642">
    <property type="entry name" value="ATP-DEPENDENT DNA HELICASE"/>
    <property type="match status" value="1"/>
</dbReference>
<comment type="catalytic activity">
    <reaction evidence="12">
        <text>ATP + H2O = ADP + phosphate + H(+)</text>
        <dbReference type="Rhea" id="RHEA:13065"/>
        <dbReference type="ChEBI" id="CHEBI:15377"/>
        <dbReference type="ChEBI" id="CHEBI:15378"/>
        <dbReference type="ChEBI" id="CHEBI:30616"/>
        <dbReference type="ChEBI" id="CHEBI:43474"/>
        <dbReference type="ChEBI" id="CHEBI:456216"/>
        <dbReference type="EC" id="5.6.2.3"/>
    </reaction>
</comment>
<dbReference type="GO" id="GO:0016787">
    <property type="term" value="F:hydrolase activity"/>
    <property type="evidence" value="ECO:0007669"/>
    <property type="project" value="UniProtKB-KW"/>
</dbReference>
<dbReference type="Proteomes" id="UP001152885">
    <property type="component" value="Unassembled WGS sequence"/>
</dbReference>
<feature type="region of interest" description="Disordered" evidence="13">
    <location>
        <begin position="26"/>
        <end position="132"/>
    </location>
</feature>
<feature type="DNA-binding region" evidence="12">
    <location>
        <begin position="618"/>
        <end position="637"/>
    </location>
</feature>
<evidence type="ECO:0000256" key="2">
    <source>
        <dbReference type="ARBA" id="ARBA00022763"/>
    </source>
</evidence>
<keyword evidence="8 12" id="KW-0233">DNA recombination</keyword>
<evidence type="ECO:0000256" key="6">
    <source>
        <dbReference type="ARBA" id="ARBA00023125"/>
    </source>
</evidence>
<dbReference type="GO" id="GO:0005739">
    <property type="term" value="C:mitochondrion"/>
    <property type="evidence" value="ECO:0007669"/>
    <property type="project" value="UniProtKB-SubCell"/>
</dbReference>
<dbReference type="EMBL" id="CANTUO010000001">
    <property type="protein sequence ID" value="CAI5755511.1"/>
    <property type="molecule type" value="Genomic_DNA"/>
</dbReference>
<evidence type="ECO:0000256" key="5">
    <source>
        <dbReference type="ARBA" id="ARBA00022840"/>
    </source>
</evidence>
<organism evidence="16 17">
    <name type="scientific">Candida verbasci</name>
    <dbReference type="NCBI Taxonomy" id="1227364"/>
    <lineage>
        <taxon>Eukaryota</taxon>
        <taxon>Fungi</taxon>
        <taxon>Dikarya</taxon>
        <taxon>Ascomycota</taxon>
        <taxon>Saccharomycotina</taxon>
        <taxon>Pichiomycetes</taxon>
        <taxon>Debaryomycetaceae</taxon>
        <taxon>Candida/Lodderomyces clade</taxon>
        <taxon>Candida</taxon>
    </lineage>
</organism>
<feature type="compositionally biased region" description="Polar residues" evidence="13">
    <location>
        <begin position="41"/>
        <end position="50"/>
    </location>
</feature>
<name>A0A9W4TRY8_9ASCO</name>
<feature type="compositionally biased region" description="Basic and acidic residues" evidence="13">
    <location>
        <begin position="28"/>
        <end position="40"/>
    </location>
</feature>
<proteinExistence type="inferred from homology"/>
<feature type="domain" description="DNA helicase Pif1-like DEAD-box helicase" evidence="14">
    <location>
        <begin position="162"/>
        <end position="364"/>
    </location>
</feature>